<reference evidence="2" key="1">
    <citation type="submission" date="2022-11" db="UniProtKB">
        <authorList>
            <consortium name="WormBaseParasite"/>
        </authorList>
    </citation>
    <scope>IDENTIFICATION</scope>
</reference>
<organism evidence="1 2">
    <name type="scientific">Parascaris equorum</name>
    <name type="common">Equine roundworm</name>
    <dbReference type="NCBI Taxonomy" id="6256"/>
    <lineage>
        <taxon>Eukaryota</taxon>
        <taxon>Metazoa</taxon>
        <taxon>Ecdysozoa</taxon>
        <taxon>Nematoda</taxon>
        <taxon>Chromadorea</taxon>
        <taxon>Rhabditida</taxon>
        <taxon>Spirurina</taxon>
        <taxon>Ascaridomorpha</taxon>
        <taxon>Ascaridoidea</taxon>
        <taxon>Ascarididae</taxon>
        <taxon>Parascaris</taxon>
    </lineage>
</organism>
<dbReference type="AlphaFoldDB" id="A0A914RBQ8"/>
<dbReference type="InterPro" id="IPR015943">
    <property type="entry name" value="WD40/YVTN_repeat-like_dom_sf"/>
</dbReference>
<name>A0A914RBQ8_PAREQ</name>
<sequence>MSLDGSTVAVACQKAVVVFMNQKPLITLNIPFEASCVSLSADGRRVAVGGQDNKLRIFEVSGSQLVEKKELAHSGALTSTHTQPLRGQLCGVPFSRVNAMIEEQSNAKSYRIRAF</sequence>
<dbReference type="InterPro" id="IPR036322">
    <property type="entry name" value="WD40_repeat_dom_sf"/>
</dbReference>
<dbReference type="Proteomes" id="UP000887564">
    <property type="component" value="Unplaced"/>
</dbReference>
<accession>A0A914RBQ8</accession>
<proteinExistence type="predicted"/>
<protein>
    <submittedName>
        <fullName evidence="2">Anaphase-promoting complex subunit 4 WD40 domain-containing protein</fullName>
    </submittedName>
</protein>
<dbReference type="SUPFAM" id="SSF50978">
    <property type="entry name" value="WD40 repeat-like"/>
    <property type="match status" value="1"/>
</dbReference>
<dbReference type="Gene3D" id="2.130.10.10">
    <property type="entry name" value="YVTN repeat-like/Quinoprotein amine dehydrogenase"/>
    <property type="match status" value="1"/>
</dbReference>
<evidence type="ECO:0000313" key="1">
    <source>
        <dbReference type="Proteomes" id="UP000887564"/>
    </source>
</evidence>
<dbReference type="WBParaSite" id="PEQ_0000216001-mRNA-1">
    <property type="protein sequence ID" value="PEQ_0000216001-mRNA-1"/>
    <property type="gene ID" value="PEQ_0000216001"/>
</dbReference>
<evidence type="ECO:0000313" key="2">
    <source>
        <dbReference type="WBParaSite" id="PEQ_0000216001-mRNA-1"/>
    </source>
</evidence>
<keyword evidence="1" id="KW-1185">Reference proteome</keyword>